<sequence length="199" mass="22129">NASVGHTWSVRVDEFLNVSKLEFVVQRFIAGGRYPQHAGVSSPRRQQLTSTTLLIRTPRSPTYYPASSVINHTHHLPMHVPQSHNALVPSSVPHGAALLDAKHYGSVSSQSGDSHIRVIDSRSGQVHPQEYIIDPHHHTHVQGVAHVPRPPQTYEKQSQYRVAPHHHAHAANVIPNHTKPIPGNVPPHHYMMELGLFMA</sequence>
<protein>
    <submittedName>
        <fullName evidence="1">Uncharacterized protein</fullName>
    </submittedName>
</protein>
<organism evidence="1 2">
    <name type="scientific">Orchesella cincta</name>
    <name type="common">Springtail</name>
    <name type="synonym">Podura cincta</name>
    <dbReference type="NCBI Taxonomy" id="48709"/>
    <lineage>
        <taxon>Eukaryota</taxon>
        <taxon>Metazoa</taxon>
        <taxon>Ecdysozoa</taxon>
        <taxon>Arthropoda</taxon>
        <taxon>Hexapoda</taxon>
        <taxon>Collembola</taxon>
        <taxon>Entomobryomorpha</taxon>
        <taxon>Entomobryoidea</taxon>
        <taxon>Orchesellidae</taxon>
        <taxon>Orchesellinae</taxon>
        <taxon>Orchesella</taxon>
    </lineage>
</organism>
<name>A0A1D2NBX1_ORCCI</name>
<comment type="caution">
    <text evidence="1">The sequence shown here is derived from an EMBL/GenBank/DDBJ whole genome shotgun (WGS) entry which is preliminary data.</text>
</comment>
<evidence type="ECO:0000313" key="1">
    <source>
        <dbReference type="EMBL" id="ODN02748.1"/>
    </source>
</evidence>
<gene>
    <name evidence="1" type="ORF">Ocin01_03903</name>
</gene>
<dbReference type="Proteomes" id="UP000094527">
    <property type="component" value="Unassembled WGS sequence"/>
</dbReference>
<dbReference type="AlphaFoldDB" id="A0A1D2NBX1"/>
<dbReference type="EMBL" id="LJIJ01000096">
    <property type="protein sequence ID" value="ODN02748.1"/>
    <property type="molecule type" value="Genomic_DNA"/>
</dbReference>
<evidence type="ECO:0000313" key="2">
    <source>
        <dbReference type="Proteomes" id="UP000094527"/>
    </source>
</evidence>
<feature type="non-terminal residue" evidence="1">
    <location>
        <position position="1"/>
    </location>
</feature>
<proteinExistence type="predicted"/>
<accession>A0A1D2NBX1</accession>
<keyword evidence="2" id="KW-1185">Reference proteome</keyword>
<reference evidence="1 2" key="1">
    <citation type="journal article" date="2016" name="Genome Biol. Evol.">
        <title>Gene Family Evolution Reflects Adaptation to Soil Environmental Stressors in the Genome of the Collembolan Orchesella cincta.</title>
        <authorList>
            <person name="Faddeeva-Vakhrusheva A."/>
            <person name="Derks M.F."/>
            <person name="Anvar S.Y."/>
            <person name="Agamennone V."/>
            <person name="Suring W."/>
            <person name="Smit S."/>
            <person name="van Straalen N.M."/>
            <person name="Roelofs D."/>
        </authorList>
    </citation>
    <scope>NUCLEOTIDE SEQUENCE [LARGE SCALE GENOMIC DNA]</scope>
    <source>
        <tissue evidence="1">Mixed pool</tissue>
    </source>
</reference>